<comment type="caution">
    <text evidence="4">The sequence shown here is derived from an EMBL/GenBank/DDBJ whole genome shotgun (WGS) entry which is preliminary data.</text>
</comment>
<keyword evidence="5" id="KW-1185">Reference proteome</keyword>
<gene>
    <name evidence="4" type="ORF">AMYX_30370</name>
</gene>
<feature type="domain" description="Glycosyl transferase family 1" evidence="2">
    <location>
        <begin position="183"/>
        <end position="334"/>
    </location>
</feature>
<dbReference type="GO" id="GO:0009103">
    <property type="term" value="P:lipopolysaccharide biosynthetic process"/>
    <property type="evidence" value="ECO:0007669"/>
    <property type="project" value="TreeGrafter"/>
</dbReference>
<evidence type="ECO:0000256" key="1">
    <source>
        <dbReference type="ARBA" id="ARBA00022679"/>
    </source>
</evidence>
<organism evidence="4 5">
    <name type="scientific">Anaeromyxobacter diazotrophicus</name>
    <dbReference type="NCBI Taxonomy" id="2590199"/>
    <lineage>
        <taxon>Bacteria</taxon>
        <taxon>Pseudomonadati</taxon>
        <taxon>Myxococcota</taxon>
        <taxon>Myxococcia</taxon>
        <taxon>Myxococcales</taxon>
        <taxon>Cystobacterineae</taxon>
        <taxon>Anaeromyxobacteraceae</taxon>
        <taxon>Anaeromyxobacter</taxon>
    </lineage>
</organism>
<proteinExistence type="predicted"/>
<dbReference type="CDD" id="cd03801">
    <property type="entry name" value="GT4_PimA-like"/>
    <property type="match status" value="1"/>
</dbReference>
<evidence type="ECO:0000313" key="5">
    <source>
        <dbReference type="Proteomes" id="UP000503640"/>
    </source>
</evidence>
<protein>
    <submittedName>
        <fullName evidence="4">Glycosyl transferase</fullName>
    </submittedName>
</protein>
<dbReference type="Proteomes" id="UP000503640">
    <property type="component" value="Unassembled WGS sequence"/>
</dbReference>
<dbReference type="PANTHER" id="PTHR46401:SF2">
    <property type="entry name" value="GLYCOSYLTRANSFERASE WBBK-RELATED"/>
    <property type="match status" value="1"/>
</dbReference>
<keyword evidence="1 4" id="KW-0808">Transferase</keyword>
<dbReference type="InterPro" id="IPR001296">
    <property type="entry name" value="Glyco_trans_1"/>
</dbReference>
<dbReference type="EMBL" id="BJTG01000007">
    <property type="protein sequence ID" value="GEJ58296.1"/>
    <property type="molecule type" value="Genomic_DNA"/>
</dbReference>
<sequence length="371" mass="40064">MNVLMTADTVGGVFTYALELAAALGRAGAQVALATQGRMLSPDQWDEARRISGLEVFESQGRLEWMEEPWEDVARAGDWLLELEARLAPDVVHLDEFAHGALPFAAPRLVVGHSCVCSWFEAVRGEPPPPSFARYRAEVARGLRGADLVVAPTRFMLEALERHHGPLPRARVIPNGRSPARFTPAEKEPFILCAGRLWDEAKNARLLDAVAGDLPWPVLLAGEEAHPDAAGAPAPRSRHARPLGRLRPEALANFFRRAAVYALPARYEPFGLSVLEAALAGCALVLGDTPSLRELWSGAALFVDPASAEGLAAALRRLAERPELRARMGALARERGLTLSPERMASGYLEAYRALLAGRAASAPEAASCGW</sequence>
<dbReference type="PANTHER" id="PTHR46401">
    <property type="entry name" value="GLYCOSYLTRANSFERASE WBBK-RELATED"/>
    <property type="match status" value="1"/>
</dbReference>
<feature type="domain" description="Glycosyltransferase subfamily 4-like N-terminal" evidence="3">
    <location>
        <begin position="11"/>
        <end position="176"/>
    </location>
</feature>
<evidence type="ECO:0000259" key="2">
    <source>
        <dbReference type="Pfam" id="PF00534"/>
    </source>
</evidence>
<evidence type="ECO:0000259" key="3">
    <source>
        <dbReference type="Pfam" id="PF13579"/>
    </source>
</evidence>
<name>A0A7I9VPF5_9BACT</name>
<dbReference type="GO" id="GO:0016757">
    <property type="term" value="F:glycosyltransferase activity"/>
    <property type="evidence" value="ECO:0007669"/>
    <property type="project" value="InterPro"/>
</dbReference>
<dbReference type="Pfam" id="PF13579">
    <property type="entry name" value="Glyco_trans_4_4"/>
    <property type="match status" value="1"/>
</dbReference>
<accession>A0A7I9VPF5</accession>
<reference evidence="5" key="1">
    <citation type="journal article" date="2020" name="Appl. Environ. Microbiol.">
        <title>Diazotrophic Anaeromyxobacter Isolates from Soils.</title>
        <authorList>
            <person name="Masuda Y."/>
            <person name="Yamanaka H."/>
            <person name="Xu Z.X."/>
            <person name="Shiratori Y."/>
            <person name="Aono T."/>
            <person name="Amachi S."/>
            <person name="Senoo K."/>
            <person name="Itoh H."/>
        </authorList>
    </citation>
    <scope>NUCLEOTIDE SEQUENCE [LARGE SCALE GENOMIC DNA]</scope>
    <source>
        <strain evidence="5">R267</strain>
    </source>
</reference>
<dbReference type="SUPFAM" id="SSF53756">
    <property type="entry name" value="UDP-Glycosyltransferase/glycogen phosphorylase"/>
    <property type="match status" value="1"/>
</dbReference>
<dbReference type="InterPro" id="IPR028098">
    <property type="entry name" value="Glyco_trans_4-like_N"/>
</dbReference>
<dbReference type="Pfam" id="PF00534">
    <property type="entry name" value="Glycos_transf_1"/>
    <property type="match status" value="1"/>
</dbReference>
<evidence type="ECO:0000313" key="4">
    <source>
        <dbReference type="EMBL" id="GEJ58296.1"/>
    </source>
</evidence>
<dbReference type="RefSeq" id="WP_235969652.1">
    <property type="nucleotide sequence ID" value="NZ_BJTG01000007.1"/>
</dbReference>
<dbReference type="AlphaFoldDB" id="A0A7I9VPF5"/>
<dbReference type="Gene3D" id="3.40.50.2000">
    <property type="entry name" value="Glycogen Phosphorylase B"/>
    <property type="match status" value="2"/>
</dbReference>